<feature type="non-terminal residue" evidence="1">
    <location>
        <position position="1"/>
    </location>
</feature>
<dbReference type="InterPro" id="IPR027417">
    <property type="entry name" value="P-loop_NTPase"/>
</dbReference>
<reference evidence="1" key="1">
    <citation type="journal article" date="2014" name="Front. Microbiol.">
        <title>High frequency of phylogenetically diverse reductive dehalogenase-homologous genes in deep subseafloor sedimentary metagenomes.</title>
        <authorList>
            <person name="Kawai M."/>
            <person name="Futagami T."/>
            <person name="Toyoda A."/>
            <person name="Takaki Y."/>
            <person name="Nishi S."/>
            <person name="Hori S."/>
            <person name="Arai W."/>
            <person name="Tsubouchi T."/>
            <person name="Morono Y."/>
            <person name="Uchiyama I."/>
            <person name="Ito T."/>
            <person name="Fujiyama A."/>
            <person name="Inagaki F."/>
            <person name="Takami H."/>
        </authorList>
    </citation>
    <scope>NUCLEOTIDE SEQUENCE</scope>
    <source>
        <strain evidence="1">Expedition CK06-06</strain>
    </source>
</reference>
<evidence type="ECO:0000313" key="1">
    <source>
        <dbReference type="EMBL" id="GAJ09408.1"/>
    </source>
</evidence>
<dbReference type="SUPFAM" id="SSF52540">
    <property type="entry name" value="P-loop containing nucleoside triphosphate hydrolases"/>
    <property type="match status" value="1"/>
</dbReference>
<gene>
    <name evidence="1" type="ORF">S12H4_43630</name>
</gene>
<accession>X1TVN9</accession>
<proteinExistence type="predicted"/>
<dbReference type="PANTHER" id="PTHR32114">
    <property type="entry name" value="ABC TRANSPORTER ABCH.3"/>
    <property type="match status" value="1"/>
</dbReference>
<organism evidence="1">
    <name type="scientific">marine sediment metagenome</name>
    <dbReference type="NCBI Taxonomy" id="412755"/>
    <lineage>
        <taxon>unclassified sequences</taxon>
        <taxon>metagenomes</taxon>
        <taxon>ecological metagenomes</taxon>
    </lineage>
</organism>
<dbReference type="EMBL" id="BARW01026798">
    <property type="protein sequence ID" value="GAJ09408.1"/>
    <property type="molecule type" value="Genomic_DNA"/>
</dbReference>
<dbReference type="AlphaFoldDB" id="X1TVN9"/>
<sequence length="176" mass="19832">EQNIYEKLIMAFGKNGIQALIIENTLPEIEEEANDLLAKLTNNSTQISIESLRDLKSGGIKETLDIKISDELGTRDYELYSGGEAFRIDFSLRIALSKLLTRRTGTKLRTLVMDEGFGTQDEEGIDNLVQAIQSISEDFDKILVITHLESLKDVFPVRIEVTKLPEIGSRFEIIKN</sequence>
<protein>
    <recommendedName>
        <fullName evidence="2">SMC family ATPase</fullName>
    </recommendedName>
</protein>
<dbReference type="Gene3D" id="3.40.50.300">
    <property type="entry name" value="P-loop containing nucleotide triphosphate hydrolases"/>
    <property type="match status" value="1"/>
</dbReference>
<dbReference type="PANTHER" id="PTHR32114:SF2">
    <property type="entry name" value="ABC TRANSPORTER ABCH.3"/>
    <property type="match status" value="1"/>
</dbReference>
<dbReference type="Pfam" id="PF13558">
    <property type="entry name" value="SbcC_Walker_B"/>
    <property type="match status" value="1"/>
</dbReference>
<comment type="caution">
    <text evidence="1">The sequence shown here is derived from an EMBL/GenBank/DDBJ whole genome shotgun (WGS) entry which is preliminary data.</text>
</comment>
<evidence type="ECO:0008006" key="2">
    <source>
        <dbReference type="Google" id="ProtNLM"/>
    </source>
</evidence>
<name>X1TVN9_9ZZZZ</name>